<dbReference type="Gene3D" id="1.10.510.10">
    <property type="entry name" value="Transferase(Phosphotransferase) domain 1"/>
    <property type="match status" value="1"/>
</dbReference>
<dbReference type="Pfam" id="PF13374">
    <property type="entry name" value="TPR_10"/>
    <property type="match status" value="2"/>
</dbReference>
<dbReference type="InterPro" id="IPR011990">
    <property type="entry name" value="TPR-like_helical_dom_sf"/>
</dbReference>
<dbReference type="AlphaFoldDB" id="A0A8H3H001"/>
<dbReference type="SUPFAM" id="SSF56112">
    <property type="entry name" value="Protein kinase-like (PK-like)"/>
    <property type="match status" value="1"/>
</dbReference>
<dbReference type="PROSITE" id="PS50011">
    <property type="entry name" value="PROTEIN_KINASE_DOM"/>
    <property type="match status" value="1"/>
</dbReference>
<proteinExistence type="predicted"/>
<dbReference type="SMART" id="SM00028">
    <property type="entry name" value="TPR"/>
    <property type="match status" value="5"/>
</dbReference>
<evidence type="ECO:0000313" key="4">
    <source>
        <dbReference type="Proteomes" id="UP000663841"/>
    </source>
</evidence>
<feature type="domain" description="Protein kinase" evidence="2">
    <location>
        <begin position="52"/>
        <end position="343"/>
    </location>
</feature>
<evidence type="ECO:0000259" key="2">
    <source>
        <dbReference type="PROSITE" id="PS50011"/>
    </source>
</evidence>
<name>A0A8H3H001_9AGAM</name>
<dbReference type="GO" id="GO:0004672">
    <property type="term" value="F:protein kinase activity"/>
    <property type="evidence" value="ECO:0007669"/>
    <property type="project" value="InterPro"/>
</dbReference>
<dbReference type="GO" id="GO:0005524">
    <property type="term" value="F:ATP binding"/>
    <property type="evidence" value="ECO:0007669"/>
    <property type="project" value="InterPro"/>
</dbReference>
<accession>A0A8H3H001</accession>
<dbReference type="EMBL" id="CAJMWW010000636">
    <property type="protein sequence ID" value="CAE6476928.1"/>
    <property type="molecule type" value="Genomic_DNA"/>
</dbReference>
<gene>
    <name evidence="3" type="ORF">RDB_LOCUS193595</name>
</gene>
<dbReference type="InterPro" id="IPR019734">
    <property type="entry name" value="TPR_rpt"/>
</dbReference>
<dbReference type="SUPFAM" id="SSF48452">
    <property type="entry name" value="TPR-like"/>
    <property type="match status" value="2"/>
</dbReference>
<dbReference type="Pfam" id="PF13424">
    <property type="entry name" value="TPR_12"/>
    <property type="match status" value="2"/>
</dbReference>
<dbReference type="PRINTS" id="PR00381">
    <property type="entry name" value="KINESINLIGHT"/>
</dbReference>
<dbReference type="InterPro" id="IPR000719">
    <property type="entry name" value="Prot_kinase_dom"/>
</dbReference>
<evidence type="ECO:0000256" key="1">
    <source>
        <dbReference type="SAM" id="MobiDB-lite"/>
    </source>
</evidence>
<sequence>MPYSRKNLVLLKLQEIANDKNRPLPSSRGSAGGPQEALERTSGSADEEDFHVVTSSFLQEGSAADLWLYQVKKTSSLLAGCVPEDLPDVTPVVKKVMRVTPDYFRNFGTCRDEHLLLDLRKDFDERFQLWKSFSHPSIADLYFVTSTELTLFQEYCENGNLREYLKRSLSEIEHIVIIEDILKGVVYLHGRDPPIAHGYINPGKIFIGHAGRAKLGEFGLSQSVAGFPHLAPSITVAGMTRWMSPEYFNGSEAGLATIPGDLWSFGCTLLEVSYRIIKAEQLQVQVLDAHKRILGEEHPDTLCSMNNLASTYSDLGRYDEAEQLQVQVLDTRKRILGEEHPDTLCSMNNLASTYSHMGQYDKAEQLQVQVLDAHKRILGEEHPVTLRSVNNLAATYSHLGRYDKAEQLQVHVLNARERILGEEHPDTLCSMNNLASTYSDLGRYNEAEQLQVQVLNVRKRILGKEHPDTLRSMSNLASTYSDLGRWAEAGELYHNARSVAERTLGHQHPKTQIYRQNLAELQNCRTADNYAWETTTPTIAKASQ</sequence>
<dbReference type="PANTHER" id="PTHR46082">
    <property type="entry name" value="ATP/GTP-BINDING PROTEIN-RELATED"/>
    <property type="match status" value="1"/>
</dbReference>
<evidence type="ECO:0000313" key="3">
    <source>
        <dbReference type="EMBL" id="CAE6476928.1"/>
    </source>
</evidence>
<feature type="region of interest" description="Disordered" evidence="1">
    <location>
        <begin position="19"/>
        <end position="46"/>
    </location>
</feature>
<dbReference type="PANTHER" id="PTHR46082:SF11">
    <property type="entry name" value="AAA+ ATPASE DOMAIN-CONTAINING PROTEIN-RELATED"/>
    <property type="match status" value="1"/>
</dbReference>
<dbReference type="Proteomes" id="UP000663841">
    <property type="component" value="Unassembled WGS sequence"/>
</dbReference>
<protein>
    <recommendedName>
        <fullName evidence="2">Protein kinase domain-containing protein</fullName>
    </recommendedName>
</protein>
<dbReference type="InterPro" id="IPR011009">
    <property type="entry name" value="Kinase-like_dom_sf"/>
</dbReference>
<organism evidence="3 4">
    <name type="scientific">Rhizoctonia solani</name>
    <dbReference type="NCBI Taxonomy" id="456999"/>
    <lineage>
        <taxon>Eukaryota</taxon>
        <taxon>Fungi</taxon>
        <taxon>Dikarya</taxon>
        <taxon>Basidiomycota</taxon>
        <taxon>Agaricomycotina</taxon>
        <taxon>Agaricomycetes</taxon>
        <taxon>Cantharellales</taxon>
        <taxon>Ceratobasidiaceae</taxon>
        <taxon>Rhizoctonia</taxon>
    </lineage>
</organism>
<dbReference type="InterPro" id="IPR053137">
    <property type="entry name" value="NLR-like"/>
</dbReference>
<reference evidence="3" key="1">
    <citation type="submission" date="2021-01" db="EMBL/GenBank/DDBJ databases">
        <authorList>
            <person name="Kaushik A."/>
        </authorList>
    </citation>
    <scope>NUCLEOTIDE SEQUENCE</scope>
    <source>
        <strain evidence="3">AG3-T5</strain>
    </source>
</reference>
<dbReference type="Gene3D" id="1.25.40.10">
    <property type="entry name" value="Tetratricopeptide repeat domain"/>
    <property type="match status" value="1"/>
</dbReference>
<comment type="caution">
    <text evidence="3">The sequence shown here is derived from an EMBL/GenBank/DDBJ whole genome shotgun (WGS) entry which is preliminary data.</text>
</comment>
<dbReference type="Pfam" id="PF00069">
    <property type="entry name" value="Pkinase"/>
    <property type="match status" value="1"/>
</dbReference>